<accession>A0A9P6TGK2</accession>
<keyword evidence="7" id="KW-1185">Reference proteome</keyword>
<organism evidence="6 7">
    <name type="scientific">Cronartium quercuum f. sp. fusiforme G11</name>
    <dbReference type="NCBI Taxonomy" id="708437"/>
    <lineage>
        <taxon>Eukaryota</taxon>
        <taxon>Fungi</taxon>
        <taxon>Dikarya</taxon>
        <taxon>Basidiomycota</taxon>
        <taxon>Pucciniomycotina</taxon>
        <taxon>Pucciniomycetes</taxon>
        <taxon>Pucciniales</taxon>
        <taxon>Coleosporiaceae</taxon>
        <taxon>Cronartium</taxon>
    </lineage>
</organism>
<dbReference type="AlphaFoldDB" id="A0A9P6TGK2"/>
<dbReference type="EMBL" id="MU167224">
    <property type="protein sequence ID" value="KAG0149858.1"/>
    <property type="molecule type" value="Genomic_DNA"/>
</dbReference>
<reference evidence="6" key="1">
    <citation type="submission" date="2013-11" db="EMBL/GenBank/DDBJ databases">
        <title>Genome sequence of the fusiform rust pathogen reveals effectors for host alternation and coevolution with pine.</title>
        <authorList>
            <consortium name="DOE Joint Genome Institute"/>
            <person name="Smith K."/>
            <person name="Pendleton A."/>
            <person name="Kubisiak T."/>
            <person name="Anderson C."/>
            <person name="Salamov A."/>
            <person name="Aerts A."/>
            <person name="Riley R."/>
            <person name="Clum A."/>
            <person name="Lindquist E."/>
            <person name="Ence D."/>
            <person name="Campbell M."/>
            <person name="Kronenberg Z."/>
            <person name="Feau N."/>
            <person name="Dhillon B."/>
            <person name="Hamelin R."/>
            <person name="Burleigh J."/>
            <person name="Smith J."/>
            <person name="Yandell M."/>
            <person name="Nelson C."/>
            <person name="Grigoriev I."/>
            <person name="Davis J."/>
        </authorList>
    </citation>
    <scope>NUCLEOTIDE SEQUENCE</scope>
    <source>
        <strain evidence="6">G11</strain>
    </source>
</reference>
<evidence type="ECO:0000313" key="7">
    <source>
        <dbReference type="Proteomes" id="UP000886653"/>
    </source>
</evidence>
<gene>
    <name evidence="6" type="ORF">CROQUDRAFT_668966</name>
</gene>
<sequence>MSSSGLRNLNGSCFCHHVQFIINLESDTSSIKSISNKKLIDSPSQFTPTNLTLSAYCHCTNCQRLNGSPFVWTTHWKHQALVWISPSMVPFNSKVEGGLPETVDVFESMPGRKFKLRCKSCGSPIGSYSTTLSRNPSNHYSDRHTNPIIGWDLIKPTVHQFYGTRIMDVKDQLTRWAGYEAQSERLD</sequence>
<dbReference type="OrthoDB" id="9970124at2759"/>
<name>A0A9P6TGK2_9BASI</name>
<proteinExistence type="inferred from homology"/>
<evidence type="ECO:0000256" key="4">
    <source>
        <dbReference type="ARBA" id="ARBA00023239"/>
    </source>
</evidence>
<dbReference type="GO" id="GO:0016846">
    <property type="term" value="F:carbon-sulfur lyase activity"/>
    <property type="evidence" value="ECO:0007669"/>
    <property type="project" value="InterPro"/>
</dbReference>
<protein>
    <recommendedName>
        <fullName evidence="5">CENP-V/GFA domain-containing protein</fullName>
    </recommendedName>
</protein>
<dbReference type="Pfam" id="PF04828">
    <property type="entry name" value="GFA"/>
    <property type="match status" value="1"/>
</dbReference>
<evidence type="ECO:0000259" key="5">
    <source>
        <dbReference type="Pfam" id="PF04828"/>
    </source>
</evidence>
<dbReference type="InterPro" id="IPR011057">
    <property type="entry name" value="Mss4-like_sf"/>
</dbReference>
<dbReference type="PANTHER" id="PTHR33337:SF40">
    <property type="entry name" value="CENP-V_GFA DOMAIN-CONTAINING PROTEIN-RELATED"/>
    <property type="match status" value="1"/>
</dbReference>
<dbReference type="SUPFAM" id="SSF51316">
    <property type="entry name" value="Mss4-like"/>
    <property type="match status" value="1"/>
</dbReference>
<feature type="domain" description="CENP-V/GFA" evidence="5">
    <location>
        <begin position="53"/>
        <end position="126"/>
    </location>
</feature>
<evidence type="ECO:0000313" key="6">
    <source>
        <dbReference type="EMBL" id="KAG0149858.1"/>
    </source>
</evidence>
<dbReference type="Proteomes" id="UP000886653">
    <property type="component" value="Unassembled WGS sequence"/>
</dbReference>
<evidence type="ECO:0000256" key="3">
    <source>
        <dbReference type="ARBA" id="ARBA00022833"/>
    </source>
</evidence>
<keyword evidence="3" id="KW-0862">Zinc</keyword>
<keyword evidence="4" id="KW-0456">Lyase</keyword>
<dbReference type="Gene3D" id="3.90.1590.10">
    <property type="entry name" value="glutathione-dependent formaldehyde- activating enzyme (gfa)"/>
    <property type="match status" value="1"/>
</dbReference>
<dbReference type="InterPro" id="IPR006913">
    <property type="entry name" value="CENP-V/GFA"/>
</dbReference>
<dbReference type="GO" id="GO:0046872">
    <property type="term" value="F:metal ion binding"/>
    <property type="evidence" value="ECO:0007669"/>
    <property type="project" value="UniProtKB-KW"/>
</dbReference>
<comment type="caution">
    <text evidence="6">The sequence shown here is derived from an EMBL/GenBank/DDBJ whole genome shotgun (WGS) entry which is preliminary data.</text>
</comment>
<keyword evidence="2" id="KW-0479">Metal-binding</keyword>
<dbReference type="PANTHER" id="PTHR33337">
    <property type="entry name" value="GFA DOMAIN-CONTAINING PROTEIN"/>
    <property type="match status" value="1"/>
</dbReference>
<evidence type="ECO:0000256" key="2">
    <source>
        <dbReference type="ARBA" id="ARBA00022723"/>
    </source>
</evidence>
<evidence type="ECO:0000256" key="1">
    <source>
        <dbReference type="ARBA" id="ARBA00005495"/>
    </source>
</evidence>
<comment type="similarity">
    <text evidence="1">Belongs to the Gfa family.</text>
</comment>